<dbReference type="AlphaFoldDB" id="A0A7C4BCA5"/>
<keyword evidence="1" id="KW-0472">Membrane</keyword>
<comment type="caution">
    <text evidence="2">The sequence shown here is derived from an EMBL/GenBank/DDBJ whole genome shotgun (WGS) entry which is preliminary data.</text>
</comment>
<dbReference type="EMBL" id="DTFF01000013">
    <property type="protein sequence ID" value="HGI87096.1"/>
    <property type="molecule type" value="Genomic_DNA"/>
</dbReference>
<reference evidence="2" key="1">
    <citation type="journal article" date="2020" name="mSystems">
        <title>Genome- and Community-Level Interaction Insights into Carbon Utilization and Element Cycling Functions of Hydrothermarchaeota in Hydrothermal Sediment.</title>
        <authorList>
            <person name="Zhou Z."/>
            <person name="Liu Y."/>
            <person name="Xu W."/>
            <person name="Pan J."/>
            <person name="Luo Z.H."/>
            <person name="Li M."/>
        </authorList>
    </citation>
    <scope>NUCLEOTIDE SEQUENCE [LARGE SCALE GENOMIC DNA]</scope>
    <source>
        <strain evidence="2">SpSt-732</strain>
    </source>
</reference>
<evidence type="ECO:0000313" key="2">
    <source>
        <dbReference type="EMBL" id="HGI87096.1"/>
    </source>
</evidence>
<gene>
    <name evidence="2" type="ORF">ENV14_01665</name>
</gene>
<sequence length="103" mass="11589">MLMQTEIITVLLIAVTLGLIIYLIKSSLDYTKEKKKILEQEGKPIKIISVASCQQNDYTIEREFREGDFVGKIDGACPKCGSPIVITKIYSLYIETGQKSFKP</sequence>
<accession>A0A7C4BCA5</accession>
<evidence type="ECO:0000256" key="1">
    <source>
        <dbReference type="SAM" id="Phobius"/>
    </source>
</evidence>
<feature type="transmembrane region" description="Helical" evidence="1">
    <location>
        <begin position="6"/>
        <end position="24"/>
    </location>
</feature>
<keyword evidence="1" id="KW-1133">Transmembrane helix</keyword>
<proteinExistence type="predicted"/>
<keyword evidence="1" id="KW-0812">Transmembrane</keyword>
<name>A0A7C4BCA5_9CREN</name>
<protein>
    <submittedName>
        <fullName evidence="2">Uncharacterized protein</fullName>
    </submittedName>
</protein>
<organism evidence="2">
    <name type="scientific">Ignisphaera aggregans</name>
    <dbReference type="NCBI Taxonomy" id="334771"/>
    <lineage>
        <taxon>Archaea</taxon>
        <taxon>Thermoproteota</taxon>
        <taxon>Thermoprotei</taxon>
        <taxon>Desulfurococcales</taxon>
        <taxon>Desulfurococcaceae</taxon>
        <taxon>Ignisphaera</taxon>
    </lineage>
</organism>